<dbReference type="Gene3D" id="1.20.1280.290">
    <property type="match status" value="2"/>
</dbReference>
<organism evidence="10">
    <name type="scientific">Triatoma infestans</name>
    <name type="common">Assassin bug</name>
    <dbReference type="NCBI Taxonomy" id="30076"/>
    <lineage>
        <taxon>Eukaryota</taxon>
        <taxon>Metazoa</taxon>
        <taxon>Ecdysozoa</taxon>
        <taxon>Arthropoda</taxon>
        <taxon>Hexapoda</taxon>
        <taxon>Insecta</taxon>
        <taxon>Pterygota</taxon>
        <taxon>Neoptera</taxon>
        <taxon>Paraneoptera</taxon>
        <taxon>Hemiptera</taxon>
        <taxon>Heteroptera</taxon>
        <taxon>Panheteroptera</taxon>
        <taxon>Cimicomorpha</taxon>
        <taxon>Reduviidae</taxon>
        <taxon>Triatominae</taxon>
        <taxon>Triatoma</taxon>
    </lineage>
</organism>
<evidence type="ECO:0000313" key="10">
    <source>
        <dbReference type="EMBL" id="JAC17515.1"/>
    </source>
</evidence>
<reference evidence="10" key="1">
    <citation type="journal article" date="2014" name="PLoS Negl. Trop. Dis.">
        <title>An updated insight into the Sialotranscriptome of Triatoma infestans: developmental stage and geographic variations.</title>
        <authorList>
            <person name="Schwarz A."/>
            <person name="Medrano-Mercado N."/>
            <person name="Schaub G.A."/>
            <person name="Struchiner C.J."/>
            <person name="Bargues M.D."/>
            <person name="Levy M.Z."/>
            <person name="Ribeiro J.M."/>
        </authorList>
    </citation>
    <scope>NUCLEOTIDE SEQUENCE</scope>
    <source>
        <strain evidence="10">Chile</strain>
        <tissue evidence="10">Salivary glands</tissue>
    </source>
</reference>
<keyword evidence="5 8" id="KW-1133">Transmembrane helix</keyword>
<accession>A0A023F8A6</accession>
<dbReference type="Pfam" id="PF04193">
    <property type="entry name" value="PQ-loop"/>
    <property type="match status" value="1"/>
</dbReference>
<evidence type="ECO:0000256" key="5">
    <source>
        <dbReference type="ARBA" id="ARBA00022989"/>
    </source>
</evidence>
<dbReference type="PANTHER" id="PTHR12226">
    <property type="entry name" value="MANNOSE-P-DOLICHOL UTILIZATION DEFECT 1 LEC35 -RELATED"/>
    <property type="match status" value="1"/>
</dbReference>
<evidence type="ECO:0000256" key="3">
    <source>
        <dbReference type="ARBA" id="ARBA00022692"/>
    </source>
</evidence>
<dbReference type="GO" id="GO:0009312">
    <property type="term" value="P:oligosaccharide biosynthetic process"/>
    <property type="evidence" value="ECO:0007669"/>
    <property type="project" value="TreeGrafter"/>
</dbReference>
<keyword evidence="3 8" id="KW-0812">Transmembrane</keyword>
<evidence type="ECO:0000256" key="1">
    <source>
        <dbReference type="ARBA" id="ARBA00004141"/>
    </source>
</evidence>
<feature type="transmembrane region" description="Helical" evidence="9">
    <location>
        <begin position="24"/>
        <end position="50"/>
    </location>
</feature>
<protein>
    <recommendedName>
        <fullName evidence="8">Solute carrier family 66 member 3</fullName>
    </recommendedName>
</protein>
<dbReference type="PANTHER" id="PTHR12226:SF2">
    <property type="entry name" value="MANNOSE-P-DOLICHOL UTILIZATION DEFECT 1 PROTEIN"/>
    <property type="match status" value="1"/>
</dbReference>
<keyword evidence="2" id="KW-0813">Transport</keyword>
<keyword evidence="6 8" id="KW-0472">Membrane</keyword>
<comment type="subcellular location">
    <subcellularLocation>
        <location evidence="1 8">Membrane</location>
        <topology evidence="1 8">Multi-pass membrane protein</topology>
    </subcellularLocation>
</comment>
<dbReference type="FunFam" id="1.20.1280.290:FF:000006">
    <property type="entry name" value="mannose-P-dolichol utilization defect 1 protein"/>
    <property type="match status" value="1"/>
</dbReference>
<feature type="transmembrane region" description="Helical" evidence="9">
    <location>
        <begin position="126"/>
        <end position="145"/>
    </location>
</feature>
<dbReference type="InterPro" id="IPR016817">
    <property type="entry name" value="MannP-dilichol_defect-1"/>
</dbReference>
<sequence length="248" mass="27321">MDNSTPLIKQLLVTLLSEKCYREFFINFNFLNVMCLKILISKILGYAIIGGSLMVKVPQVMKIWTNESAQGVNFLSVLTDLYAITAATSYSFVRSFPFSAYGEGLFLGVQTLMIAMLVLKYNVNSVISVIFTSMYAVAVYVLIAMTPVQTLWSMQATSVPVLFAGKLMQARTNYVNSGTGQLSAATCTMLLFGSLARVFTSIQETGDSIIIVTYLLATLGNAIIVGQFIYYRKPTPAPKKKKEGKKVQ</sequence>
<evidence type="ECO:0000256" key="7">
    <source>
        <dbReference type="ARBA" id="ARBA00038475"/>
    </source>
</evidence>
<proteinExistence type="evidence at transcript level"/>
<dbReference type="SMART" id="SM00679">
    <property type="entry name" value="CTNS"/>
    <property type="match status" value="2"/>
</dbReference>
<evidence type="ECO:0000256" key="6">
    <source>
        <dbReference type="ARBA" id="ARBA00023136"/>
    </source>
</evidence>
<dbReference type="PIRSF" id="PIRSF023381">
    <property type="entry name" value="MannP-dilichol_defect-1p"/>
    <property type="match status" value="1"/>
</dbReference>
<name>A0A023F8A6_TRIIF</name>
<keyword evidence="4" id="KW-0677">Repeat</keyword>
<evidence type="ECO:0000256" key="9">
    <source>
        <dbReference type="SAM" id="Phobius"/>
    </source>
</evidence>
<evidence type="ECO:0000256" key="8">
    <source>
        <dbReference type="PIRNR" id="PIRNR023381"/>
    </source>
</evidence>
<dbReference type="AlphaFoldDB" id="A0A023F8A6"/>
<comment type="similarity">
    <text evidence="7">Belongs to the MPDU1 (TC 2.A.43.3) family.</text>
</comment>
<feature type="transmembrane region" description="Helical" evidence="9">
    <location>
        <begin position="208"/>
        <end position="231"/>
    </location>
</feature>
<evidence type="ECO:0000256" key="4">
    <source>
        <dbReference type="ARBA" id="ARBA00022737"/>
    </source>
</evidence>
<dbReference type="EMBL" id="GBBI01001197">
    <property type="protein sequence ID" value="JAC17515.1"/>
    <property type="molecule type" value="mRNA"/>
</dbReference>
<feature type="transmembrane region" description="Helical" evidence="9">
    <location>
        <begin position="98"/>
        <end position="119"/>
    </location>
</feature>
<evidence type="ECO:0000256" key="2">
    <source>
        <dbReference type="ARBA" id="ARBA00022448"/>
    </source>
</evidence>
<dbReference type="InterPro" id="IPR006603">
    <property type="entry name" value="PQ-loop_rpt"/>
</dbReference>
<dbReference type="GO" id="GO:0016020">
    <property type="term" value="C:membrane"/>
    <property type="evidence" value="ECO:0007669"/>
    <property type="project" value="UniProtKB-SubCell"/>
</dbReference>